<gene>
    <name evidence="3" type="ORF">HYQ43_01800</name>
</gene>
<dbReference type="PANTHER" id="PTHR13847:SF287">
    <property type="entry name" value="FAD-DEPENDENT OXIDOREDUCTASE DOMAIN-CONTAINING PROTEIN 1"/>
    <property type="match status" value="1"/>
</dbReference>
<dbReference type="Gene3D" id="3.50.50.60">
    <property type="entry name" value="FAD/NAD(P)-binding domain"/>
    <property type="match status" value="1"/>
</dbReference>
<dbReference type="GO" id="GO:0016491">
    <property type="term" value="F:oxidoreductase activity"/>
    <property type="evidence" value="ECO:0007669"/>
    <property type="project" value="UniProtKB-KW"/>
</dbReference>
<reference evidence="3 4" key="1">
    <citation type="submission" date="2020-07" db="EMBL/GenBank/DDBJ databases">
        <title>The complete genome of Paracoccus pantotrophus ACCC 10489.</title>
        <authorList>
            <person name="Si Y."/>
        </authorList>
    </citation>
    <scope>NUCLEOTIDE SEQUENCE [LARGE SCALE GENOMIC DNA]</scope>
    <source>
        <strain evidence="3 4">ACCC10489</strain>
    </source>
</reference>
<dbReference type="EMBL" id="CP058689">
    <property type="protein sequence ID" value="QLH13065.1"/>
    <property type="molecule type" value="Genomic_DNA"/>
</dbReference>
<accession>A0A7H9BQG2</accession>
<evidence type="ECO:0000313" key="3">
    <source>
        <dbReference type="EMBL" id="QLH13065.1"/>
    </source>
</evidence>
<dbReference type="InterPro" id="IPR036188">
    <property type="entry name" value="FAD/NAD-bd_sf"/>
</dbReference>
<dbReference type="AlphaFoldDB" id="A0A7H9BQG2"/>
<name>A0A7H9BQG2_PARPN</name>
<proteinExistence type="predicted"/>
<organism evidence="3 4">
    <name type="scientific">Paracoccus pantotrophus</name>
    <name type="common">Thiosphaera pantotropha</name>
    <dbReference type="NCBI Taxonomy" id="82367"/>
    <lineage>
        <taxon>Bacteria</taxon>
        <taxon>Pseudomonadati</taxon>
        <taxon>Pseudomonadota</taxon>
        <taxon>Alphaproteobacteria</taxon>
        <taxon>Rhodobacterales</taxon>
        <taxon>Paracoccaceae</taxon>
        <taxon>Paracoccus</taxon>
    </lineage>
</organism>
<dbReference type="Proteomes" id="UP000509322">
    <property type="component" value="Chromosome 1"/>
</dbReference>
<evidence type="ECO:0000256" key="1">
    <source>
        <dbReference type="ARBA" id="ARBA00023002"/>
    </source>
</evidence>
<protein>
    <submittedName>
        <fullName evidence="3">FAD-binding oxidoreductase</fullName>
    </submittedName>
</protein>
<dbReference type="PANTHER" id="PTHR13847">
    <property type="entry name" value="SARCOSINE DEHYDROGENASE-RELATED"/>
    <property type="match status" value="1"/>
</dbReference>
<sequence length="393" mass="42900">MSSQPNVVVIGAGTLGMCTAINLIERGAQVTVIEANSIASGSSGRSVGVIGTQFTDKFDIQLRAHTFRHFGAWERDGFKINRIGYMRLARTETQMELFEASVELQRQAGFSSQLCMPEDIKKIVPHMSLDGLAGAIFGPNDGFIDPYELCTFLADRVRNRGGVVRQACKLLDAKTNIGGWRLETSKGEIYCDVAVNAAGAWAPQVARILGQDLHLTPERHEAVSIHLEQPLDYTMPMVMDLVNGEGTGLNFRHEKARELIAEIHRVKSWLPEDPDRYNDQCEDESKYELAEMLMERLPELPGASLGRGWAGLYPVSADGKPLVGPIDARDLSVITAAGAGGYGIQLAPVIGQLTADWVLDGSPASLPEASRLIPTVKRNVPRTQPNQAKEPVQ</sequence>
<keyword evidence="1" id="KW-0560">Oxidoreductase</keyword>
<dbReference type="GO" id="GO:0005737">
    <property type="term" value="C:cytoplasm"/>
    <property type="evidence" value="ECO:0007669"/>
    <property type="project" value="TreeGrafter"/>
</dbReference>
<evidence type="ECO:0000259" key="2">
    <source>
        <dbReference type="Pfam" id="PF01266"/>
    </source>
</evidence>
<dbReference type="Pfam" id="PF01266">
    <property type="entry name" value="DAO"/>
    <property type="match status" value="1"/>
</dbReference>
<dbReference type="Gene3D" id="3.30.9.10">
    <property type="entry name" value="D-Amino Acid Oxidase, subunit A, domain 2"/>
    <property type="match status" value="1"/>
</dbReference>
<feature type="domain" description="FAD dependent oxidoreductase" evidence="2">
    <location>
        <begin position="7"/>
        <end position="357"/>
    </location>
</feature>
<dbReference type="RefSeq" id="WP_179921443.1">
    <property type="nucleotide sequence ID" value="NZ_CP058689.1"/>
</dbReference>
<dbReference type="SUPFAM" id="SSF51905">
    <property type="entry name" value="FAD/NAD(P)-binding domain"/>
    <property type="match status" value="1"/>
</dbReference>
<dbReference type="InterPro" id="IPR006076">
    <property type="entry name" value="FAD-dep_OxRdtase"/>
</dbReference>
<evidence type="ECO:0000313" key="4">
    <source>
        <dbReference type="Proteomes" id="UP000509322"/>
    </source>
</evidence>